<feature type="chain" id="PRO_5045029677" evidence="2">
    <location>
        <begin position="24"/>
        <end position="166"/>
    </location>
</feature>
<dbReference type="Proteomes" id="UP001642520">
    <property type="component" value="Unassembled WGS sequence"/>
</dbReference>
<comment type="caution">
    <text evidence="4">The sequence shown here is derived from an EMBL/GenBank/DDBJ whole genome shotgun (WGS) entry which is preliminary data.</text>
</comment>
<evidence type="ECO:0000313" key="3">
    <source>
        <dbReference type="EMBL" id="CAL7932915.1"/>
    </source>
</evidence>
<dbReference type="EMBL" id="CAXAJV020000827">
    <property type="protein sequence ID" value="CAL7932915.1"/>
    <property type="molecule type" value="Genomic_DNA"/>
</dbReference>
<keyword evidence="2" id="KW-0732">Signal</keyword>
<feature type="signal peptide" evidence="2">
    <location>
        <begin position="1"/>
        <end position="23"/>
    </location>
</feature>
<keyword evidence="5" id="KW-1185">Reference proteome</keyword>
<keyword evidence="1" id="KW-0812">Transmembrane</keyword>
<reference evidence="4 5" key="1">
    <citation type="submission" date="2024-08" db="EMBL/GenBank/DDBJ databases">
        <authorList>
            <person name="Will J Nash"/>
            <person name="Angela Man"/>
            <person name="Seanna McTaggart"/>
            <person name="Kendall Baker"/>
            <person name="Tom Barker"/>
            <person name="Leah Catchpole"/>
            <person name="Alex Durrant"/>
            <person name="Karim Gharbi"/>
            <person name="Naomi Irish"/>
            <person name="Gemy Kaithakottil"/>
            <person name="Debby Ku"/>
            <person name="Aaliyah Providence"/>
            <person name="Felix Shaw"/>
            <person name="David Swarbreck"/>
            <person name="Chris Watkins"/>
            <person name="Ann M. McCartney"/>
            <person name="Giulio Formenti"/>
            <person name="Alice Mouton"/>
            <person name="Noel Vella"/>
            <person name="Bjorn M von Reumont"/>
            <person name="Adriana Vella"/>
            <person name="Wilfried Haerty"/>
        </authorList>
    </citation>
    <scope>NUCLEOTIDE SEQUENCE [LARGE SCALE GENOMIC DNA]</scope>
</reference>
<name>A0ABP1NK19_XYLVO</name>
<evidence type="ECO:0000313" key="5">
    <source>
        <dbReference type="Proteomes" id="UP001642520"/>
    </source>
</evidence>
<protein>
    <submittedName>
        <fullName evidence="4">Uncharacterized protein</fullName>
    </submittedName>
</protein>
<evidence type="ECO:0000256" key="1">
    <source>
        <dbReference type="SAM" id="Phobius"/>
    </source>
</evidence>
<feature type="transmembrane region" description="Helical" evidence="1">
    <location>
        <begin position="79"/>
        <end position="98"/>
    </location>
</feature>
<sequence length="166" mass="18742">MRKLEAIFCCLCVAIALGNVVNAKHDVNGSNETLRIDLSREVTLYVANDAASLTLKMSLLNGDELARQSNGRLKFKNGILQRLGMAMMMAPLLMQLMWLPGTIASLKMSFLRSILVGKLALAVMLYNTLKSSQKTEVVLIHKPEYHEHYYHSYHQPEDDDEGWFGR</sequence>
<evidence type="ECO:0000256" key="2">
    <source>
        <dbReference type="SAM" id="SignalP"/>
    </source>
</evidence>
<keyword evidence="1" id="KW-0472">Membrane</keyword>
<evidence type="ECO:0000313" key="4">
    <source>
        <dbReference type="EMBL" id="CAL7941381.1"/>
    </source>
</evidence>
<keyword evidence="1" id="KW-1133">Transmembrane helix</keyword>
<proteinExistence type="predicted"/>
<organism evidence="4 5">
    <name type="scientific">Xylocopa violacea</name>
    <name type="common">Violet carpenter bee</name>
    <name type="synonym">Apis violacea</name>
    <dbReference type="NCBI Taxonomy" id="135666"/>
    <lineage>
        <taxon>Eukaryota</taxon>
        <taxon>Metazoa</taxon>
        <taxon>Ecdysozoa</taxon>
        <taxon>Arthropoda</taxon>
        <taxon>Hexapoda</taxon>
        <taxon>Insecta</taxon>
        <taxon>Pterygota</taxon>
        <taxon>Neoptera</taxon>
        <taxon>Endopterygota</taxon>
        <taxon>Hymenoptera</taxon>
        <taxon>Apocrita</taxon>
        <taxon>Aculeata</taxon>
        <taxon>Apoidea</taxon>
        <taxon>Anthophila</taxon>
        <taxon>Apidae</taxon>
        <taxon>Xylocopa</taxon>
        <taxon>Xylocopa</taxon>
    </lineage>
</organism>
<dbReference type="EMBL" id="CAXAJV020001292">
    <property type="protein sequence ID" value="CAL7941381.1"/>
    <property type="molecule type" value="Genomic_DNA"/>
</dbReference>
<gene>
    <name evidence="3" type="ORF">XYLVIOL_LOCUS158</name>
    <name evidence="4" type="ORF">XYLVIOL_LOCUS4974</name>
</gene>
<accession>A0ABP1NK19</accession>
<feature type="transmembrane region" description="Helical" evidence="1">
    <location>
        <begin position="110"/>
        <end position="129"/>
    </location>
</feature>